<evidence type="ECO:0000313" key="7">
    <source>
        <dbReference type="EMBL" id="GMF13801.1"/>
    </source>
</evidence>
<accession>A0A9W6TJ56</accession>
<feature type="domain" description="EF-hand" evidence="6">
    <location>
        <begin position="164"/>
        <end position="199"/>
    </location>
</feature>
<keyword evidence="3" id="KW-0677">Repeat</keyword>
<dbReference type="Gene3D" id="1.10.238.10">
    <property type="entry name" value="EF-hand"/>
    <property type="match status" value="2"/>
</dbReference>
<comment type="similarity">
    <text evidence="2">Belongs to the centrin family.</text>
</comment>
<dbReference type="EMBL" id="BSXW01000172">
    <property type="protein sequence ID" value="GMF13801.1"/>
    <property type="molecule type" value="Genomic_DNA"/>
</dbReference>
<keyword evidence="5" id="KW-0206">Cytoskeleton</keyword>
<organism evidence="7 8">
    <name type="scientific">Phytophthora lilii</name>
    <dbReference type="NCBI Taxonomy" id="2077276"/>
    <lineage>
        <taxon>Eukaryota</taxon>
        <taxon>Sar</taxon>
        <taxon>Stramenopiles</taxon>
        <taxon>Oomycota</taxon>
        <taxon>Peronosporomycetes</taxon>
        <taxon>Peronosporales</taxon>
        <taxon>Peronosporaceae</taxon>
        <taxon>Phytophthora</taxon>
    </lineage>
</organism>
<evidence type="ECO:0000256" key="1">
    <source>
        <dbReference type="ARBA" id="ARBA00004245"/>
    </source>
</evidence>
<dbReference type="PROSITE" id="PS50222">
    <property type="entry name" value="EF_HAND_2"/>
    <property type="match status" value="4"/>
</dbReference>
<dbReference type="InterPro" id="IPR002048">
    <property type="entry name" value="EF_hand_dom"/>
</dbReference>
<comment type="caution">
    <text evidence="7">The sequence shown here is derived from an EMBL/GenBank/DDBJ whole genome shotgun (WGS) entry which is preliminary data.</text>
</comment>
<dbReference type="SMART" id="SM00054">
    <property type="entry name" value="EFh"/>
    <property type="match status" value="4"/>
</dbReference>
<keyword evidence="4" id="KW-0106">Calcium</keyword>
<dbReference type="InterPro" id="IPR011992">
    <property type="entry name" value="EF-hand-dom_pair"/>
</dbReference>
<comment type="subcellular location">
    <subcellularLocation>
        <location evidence="1">Cytoplasm</location>
        <location evidence="1">Cytoskeleton</location>
    </subcellularLocation>
</comment>
<evidence type="ECO:0000256" key="2">
    <source>
        <dbReference type="ARBA" id="ARBA00005253"/>
    </source>
</evidence>
<feature type="domain" description="EF-hand" evidence="6">
    <location>
        <begin position="91"/>
        <end position="126"/>
    </location>
</feature>
<dbReference type="InterPro" id="IPR050230">
    <property type="entry name" value="CALM/Myosin/TropC-like"/>
</dbReference>
<keyword evidence="5" id="KW-0963">Cytoplasm</keyword>
<evidence type="ECO:0000259" key="6">
    <source>
        <dbReference type="PROSITE" id="PS50222"/>
    </source>
</evidence>
<dbReference type="FunFam" id="1.10.238.10:FF:000178">
    <property type="entry name" value="Calmodulin-2 A"/>
    <property type="match status" value="1"/>
</dbReference>
<sequence length="209" mass="24023">MVRVRRRVRVIEVELTSWVLLCSLQSSAMSASAFARSRAALRRKPKPVKKVLDEEDLEEIKEAFHLFDTDGSGTIDVRELKAAMRALGFQVKKAEIRQMIADIDKDESGTINLDEFIEMMTGKMTSRDSREEIMKIFQLFDDDNTGKISFRNLKRVCTELGETLTDEEMQEMIDEADRDGDGLINEEEFFRVMKKRSGNPLDELDSDDD</sequence>
<reference evidence="7" key="1">
    <citation type="submission" date="2023-04" db="EMBL/GenBank/DDBJ databases">
        <title>Phytophthora lilii NBRC 32176.</title>
        <authorList>
            <person name="Ichikawa N."/>
            <person name="Sato H."/>
            <person name="Tonouchi N."/>
        </authorList>
    </citation>
    <scope>NUCLEOTIDE SEQUENCE</scope>
    <source>
        <strain evidence="7">NBRC 32176</strain>
    </source>
</reference>
<dbReference type="Proteomes" id="UP001165083">
    <property type="component" value="Unassembled WGS sequence"/>
</dbReference>
<evidence type="ECO:0000256" key="5">
    <source>
        <dbReference type="ARBA" id="ARBA00023212"/>
    </source>
</evidence>
<dbReference type="PANTHER" id="PTHR23048:SF59">
    <property type="entry name" value="EF-HAND SUPERFAMILY PROTEIN"/>
    <property type="match status" value="1"/>
</dbReference>
<dbReference type="GO" id="GO:0005509">
    <property type="term" value="F:calcium ion binding"/>
    <property type="evidence" value="ECO:0007669"/>
    <property type="project" value="InterPro"/>
</dbReference>
<dbReference type="PROSITE" id="PS00018">
    <property type="entry name" value="EF_HAND_1"/>
    <property type="match status" value="3"/>
</dbReference>
<gene>
    <name evidence="7" type="ORF">Plil01_000424100</name>
</gene>
<keyword evidence="8" id="KW-1185">Reference proteome</keyword>
<proteinExistence type="inferred from homology"/>
<dbReference type="InterPro" id="IPR018247">
    <property type="entry name" value="EF_Hand_1_Ca_BS"/>
</dbReference>
<dbReference type="SUPFAM" id="SSF47473">
    <property type="entry name" value="EF-hand"/>
    <property type="match status" value="1"/>
</dbReference>
<evidence type="ECO:0000256" key="3">
    <source>
        <dbReference type="ARBA" id="ARBA00022737"/>
    </source>
</evidence>
<protein>
    <submittedName>
        <fullName evidence="7">Unnamed protein product</fullName>
    </submittedName>
</protein>
<evidence type="ECO:0000256" key="4">
    <source>
        <dbReference type="ARBA" id="ARBA00022837"/>
    </source>
</evidence>
<dbReference type="OrthoDB" id="26525at2759"/>
<dbReference type="Pfam" id="PF13499">
    <property type="entry name" value="EF-hand_7"/>
    <property type="match status" value="2"/>
</dbReference>
<feature type="domain" description="EF-hand" evidence="6">
    <location>
        <begin position="128"/>
        <end position="163"/>
    </location>
</feature>
<dbReference type="GO" id="GO:0016460">
    <property type="term" value="C:myosin II complex"/>
    <property type="evidence" value="ECO:0007669"/>
    <property type="project" value="TreeGrafter"/>
</dbReference>
<dbReference type="AlphaFoldDB" id="A0A9W6TJ56"/>
<evidence type="ECO:0000313" key="8">
    <source>
        <dbReference type="Proteomes" id="UP001165083"/>
    </source>
</evidence>
<dbReference type="CDD" id="cd00051">
    <property type="entry name" value="EFh"/>
    <property type="match status" value="1"/>
</dbReference>
<feature type="domain" description="EF-hand" evidence="6">
    <location>
        <begin position="55"/>
        <end position="90"/>
    </location>
</feature>
<name>A0A9W6TJ56_9STRA</name>
<dbReference type="PANTHER" id="PTHR23048">
    <property type="entry name" value="MYOSIN LIGHT CHAIN 1, 3"/>
    <property type="match status" value="1"/>
</dbReference>